<gene>
    <name evidence="13" type="ORF">BV97_03369</name>
</gene>
<name>A0A031JW49_9SPHN</name>
<evidence type="ECO:0000256" key="6">
    <source>
        <dbReference type="ARBA" id="ARBA00023136"/>
    </source>
</evidence>
<feature type="domain" description="TonB-dependent receptor plug" evidence="12">
    <location>
        <begin position="74"/>
        <end position="188"/>
    </location>
</feature>
<dbReference type="AlphaFoldDB" id="A0A031JW49"/>
<evidence type="ECO:0000256" key="1">
    <source>
        <dbReference type="ARBA" id="ARBA00004571"/>
    </source>
</evidence>
<organism evidence="13 14">
    <name type="scientific">Novosphingobium resinovorum</name>
    <dbReference type="NCBI Taxonomy" id="158500"/>
    <lineage>
        <taxon>Bacteria</taxon>
        <taxon>Pseudomonadati</taxon>
        <taxon>Pseudomonadota</taxon>
        <taxon>Alphaproteobacteria</taxon>
        <taxon>Sphingomonadales</taxon>
        <taxon>Sphingomonadaceae</taxon>
        <taxon>Novosphingobium</taxon>
    </lineage>
</organism>
<evidence type="ECO:0000256" key="10">
    <source>
        <dbReference type="SAM" id="SignalP"/>
    </source>
</evidence>
<dbReference type="Pfam" id="PF00593">
    <property type="entry name" value="TonB_dep_Rec_b-barrel"/>
    <property type="match status" value="1"/>
</dbReference>
<keyword evidence="6 8" id="KW-0472">Membrane</keyword>
<comment type="similarity">
    <text evidence="8 9">Belongs to the TonB-dependent receptor family.</text>
</comment>
<dbReference type="eggNOG" id="COG4206">
    <property type="taxonomic scope" value="Bacteria"/>
</dbReference>
<accession>A0A031JW49</accession>
<keyword evidence="7 8" id="KW-0998">Cell outer membrane</keyword>
<dbReference type="PANTHER" id="PTHR47234:SF3">
    <property type="entry name" value="SECRETIN_TONB SHORT N-TERMINAL DOMAIN-CONTAINING PROTEIN"/>
    <property type="match status" value="1"/>
</dbReference>
<feature type="domain" description="TonB-dependent receptor-like beta-barrel" evidence="11">
    <location>
        <begin position="521"/>
        <end position="921"/>
    </location>
</feature>
<protein>
    <submittedName>
        <fullName evidence="13">TonB-dependent receptor-like protein</fullName>
    </submittedName>
</protein>
<evidence type="ECO:0000256" key="3">
    <source>
        <dbReference type="ARBA" id="ARBA00022452"/>
    </source>
</evidence>
<evidence type="ECO:0000256" key="8">
    <source>
        <dbReference type="PROSITE-ProRule" id="PRU01360"/>
    </source>
</evidence>
<keyword evidence="3 8" id="KW-1134">Transmembrane beta strand</keyword>
<dbReference type="EMBL" id="JFYZ01000016">
    <property type="protein sequence ID" value="EZP80602.1"/>
    <property type="molecule type" value="Genomic_DNA"/>
</dbReference>
<dbReference type="InterPro" id="IPR039426">
    <property type="entry name" value="TonB-dep_rcpt-like"/>
</dbReference>
<dbReference type="Gene3D" id="2.170.130.10">
    <property type="entry name" value="TonB-dependent receptor, plug domain"/>
    <property type="match status" value="1"/>
</dbReference>
<feature type="chain" id="PRO_5001552172" evidence="10">
    <location>
        <begin position="47"/>
        <end position="964"/>
    </location>
</feature>
<evidence type="ECO:0000313" key="14">
    <source>
        <dbReference type="Proteomes" id="UP000024329"/>
    </source>
</evidence>
<dbReference type="Proteomes" id="UP000024329">
    <property type="component" value="Unassembled WGS sequence"/>
</dbReference>
<dbReference type="InterPro" id="IPR036942">
    <property type="entry name" value="Beta-barrel_TonB_sf"/>
</dbReference>
<evidence type="ECO:0000313" key="13">
    <source>
        <dbReference type="EMBL" id="EZP80602.1"/>
    </source>
</evidence>
<dbReference type="GO" id="GO:0009279">
    <property type="term" value="C:cell outer membrane"/>
    <property type="evidence" value="ECO:0007669"/>
    <property type="project" value="UniProtKB-SubCell"/>
</dbReference>
<comment type="caution">
    <text evidence="13">The sequence shown here is derived from an EMBL/GenBank/DDBJ whole genome shotgun (WGS) entry which is preliminary data.</text>
</comment>
<evidence type="ECO:0000256" key="5">
    <source>
        <dbReference type="ARBA" id="ARBA00023077"/>
    </source>
</evidence>
<keyword evidence="2 8" id="KW-0813">Transport</keyword>
<evidence type="ECO:0000259" key="12">
    <source>
        <dbReference type="Pfam" id="PF07715"/>
    </source>
</evidence>
<proteinExistence type="inferred from homology"/>
<evidence type="ECO:0000256" key="2">
    <source>
        <dbReference type="ARBA" id="ARBA00022448"/>
    </source>
</evidence>
<keyword evidence="4 8" id="KW-0812">Transmembrane</keyword>
<keyword evidence="10" id="KW-0732">Signal</keyword>
<dbReference type="Pfam" id="PF07715">
    <property type="entry name" value="Plug"/>
    <property type="match status" value="1"/>
</dbReference>
<comment type="subcellular location">
    <subcellularLocation>
        <location evidence="1 8">Cell outer membrane</location>
        <topology evidence="1 8">Multi-pass membrane protein</topology>
    </subcellularLocation>
</comment>
<dbReference type="RefSeq" id="WP_231958319.1">
    <property type="nucleotide sequence ID" value="NZ_CP017076.1"/>
</dbReference>
<dbReference type="PATRIC" id="fig|158500.4.peg.3437"/>
<sequence>MRNVVQASGRSSQRRGMMESFSARSVRALLLAGAAVPLLLAAPAMAQGAPTPADEEPVNDIVVTGSRIVGDGYSAPTPVAVLGEADIAAQAPANISDFVNQMPAIAGSGTSGTASGGLSNAGAGINSIGLRGLGVGRTLVLVDGQRSVASTVGGTVDINTIPQDLVKRVEVITGGASAAYGSDAVGGVVNFILDTGYKGFKIGADTGISTYGDAFNYRFTGTAGFSLLDDRLHLLTNVSYFKQNREEGIDRDWNNSGYFQINNPAYTATNGEPQRLVGSGIGPAGYTSGGLITSGPLRGTYFLGEGQTGQLNYGTVSSPWMIGGDWQTTLAGHVGTNTLVPLDERLSAFQRVGFEITPDIEIFGQFSYNRSVSASSYQQTPSTGVTIAADNAYLLSQYPTVAAQMATQGLSSITVGTSNAGFPIPGSNIRRQVYRGVIGAKGKFDLFDKPMNWDVYYQKGVTKAREELTNTWMNSRMALAQDAVFDGSGNIVCRSTLTNPGNGCVPIDRLGTNGPSQAALDYIYNDGNQPLRHQTIKQDVAAATISGKAFALPAGDIAFATGVEWRREQINGSVDPVFNSGWLYGNFRVNQGKYDVAEGFLELDVPIFDGMNVNAAARGTHYSTSGWVGTWKVGANWQALDSLRFRGTLSHDIRAPNLDELFAAGTARTNSVIIPTGANAPQTGSLQFVQNAFGNRALKPEVADSWTLGAVFEPSFLPGVSLSFDYYEIKIKDAIGSITAQQTVDLCYEQNITSYCPNIHFVNGQLSTIDLTPINFARQQTKGFDIEASYTAQVGPGTLRLHGQATHYIENVVDDGISFPIDYAGVLAGGTYASPDWVYRVSAFYDIDPVSLNLVARGFTDGVYGNDWIECDGDCPASTAQYRTINDNSIKGAVYFDASVDFKFPTMGDGIGHLTFIVNNLLNKDPVLVGNGPDGNNVPAYAQTNRSRYDVIGRTFRVSAKVEF</sequence>
<keyword evidence="5 9" id="KW-0798">TonB box</keyword>
<evidence type="ECO:0000259" key="11">
    <source>
        <dbReference type="Pfam" id="PF00593"/>
    </source>
</evidence>
<dbReference type="InterPro" id="IPR000531">
    <property type="entry name" value="Beta-barrel_TonB"/>
</dbReference>
<evidence type="ECO:0000256" key="7">
    <source>
        <dbReference type="ARBA" id="ARBA00023237"/>
    </source>
</evidence>
<dbReference type="SUPFAM" id="SSF56935">
    <property type="entry name" value="Porins"/>
    <property type="match status" value="1"/>
</dbReference>
<dbReference type="PROSITE" id="PS52016">
    <property type="entry name" value="TONB_DEPENDENT_REC_3"/>
    <property type="match status" value="1"/>
</dbReference>
<dbReference type="InterPro" id="IPR012910">
    <property type="entry name" value="Plug_dom"/>
</dbReference>
<keyword evidence="13" id="KW-0675">Receptor</keyword>
<reference evidence="13 14" key="1">
    <citation type="submission" date="2014-03" db="EMBL/GenBank/DDBJ databases">
        <title>Whole genome sequence of Novosphingobium resinovorum KF1.</title>
        <authorList>
            <person name="Gan H.M."/>
            <person name="Gan H.Y."/>
            <person name="Chew T.H."/>
            <person name="Savka M.A."/>
        </authorList>
    </citation>
    <scope>NUCLEOTIDE SEQUENCE [LARGE SCALE GENOMIC DNA]</scope>
    <source>
        <strain evidence="13 14">KF1</strain>
    </source>
</reference>
<dbReference type="PANTHER" id="PTHR47234">
    <property type="match status" value="1"/>
</dbReference>
<evidence type="ECO:0000256" key="4">
    <source>
        <dbReference type="ARBA" id="ARBA00022692"/>
    </source>
</evidence>
<dbReference type="Gene3D" id="2.40.170.20">
    <property type="entry name" value="TonB-dependent receptor, beta-barrel domain"/>
    <property type="match status" value="1"/>
</dbReference>
<evidence type="ECO:0000256" key="9">
    <source>
        <dbReference type="RuleBase" id="RU003357"/>
    </source>
</evidence>
<dbReference type="InterPro" id="IPR037066">
    <property type="entry name" value="Plug_dom_sf"/>
</dbReference>
<feature type="signal peptide" evidence="10">
    <location>
        <begin position="1"/>
        <end position="46"/>
    </location>
</feature>